<evidence type="ECO:0000313" key="1">
    <source>
        <dbReference type="EMBL" id="MPN13397.1"/>
    </source>
</evidence>
<dbReference type="EMBL" id="VSSQ01059892">
    <property type="protein sequence ID" value="MPN13397.1"/>
    <property type="molecule type" value="Genomic_DNA"/>
</dbReference>
<proteinExistence type="predicted"/>
<sequence>MNDLSNIVKTTSEYTIGADAKYTMGGATYNLGAKYAVNAEAFTLSPSVTISF</sequence>
<dbReference type="AlphaFoldDB" id="A0A645FGE0"/>
<name>A0A645FGE0_9ZZZZ</name>
<gene>
    <name evidence="1" type="ORF">SDC9_160718</name>
</gene>
<reference evidence="1" key="1">
    <citation type="submission" date="2019-08" db="EMBL/GenBank/DDBJ databases">
        <authorList>
            <person name="Kucharzyk K."/>
            <person name="Murdoch R.W."/>
            <person name="Higgins S."/>
            <person name="Loffler F."/>
        </authorList>
    </citation>
    <scope>NUCLEOTIDE SEQUENCE</scope>
</reference>
<organism evidence="1">
    <name type="scientific">bioreactor metagenome</name>
    <dbReference type="NCBI Taxonomy" id="1076179"/>
    <lineage>
        <taxon>unclassified sequences</taxon>
        <taxon>metagenomes</taxon>
        <taxon>ecological metagenomes</taxon>
    </lineage>
</organism>
<accession>A0A645FGE0</accession>
<protein>
    <submittedName>
        <fullName evidence="1">Uncharacterized protein</fullName>
    </submittedName>
</protein>
<comment type="caution">
    <text evidence="1">The sequence shown here is derived from an EMBL/GenBank/DDBJ whole genome shotgun (WGS) entry which is preliminary data.</text>
</comment>